<dbReference type="PANTHER" id="PTHR38776">
    <property type="entry name" value="MLTA-INTERACTING PROTEIN-RELATED"/>
    <property type="match status" value="1"/>
</dbReference>
<organism evidence="7 8">
    <name type="scientific">Ideonella lacteola</name>
    <dbReference type="NCBI Taxonomy" id="2984193"/>
    <lineage>
        <taxon>Bacteria</taxon>
        <taxon>Pseudomonadati</taxon>
        <taxon>Pseudomonadota</taxon>
        <taxon>Betaproteobacteria</taxon>
        <taxon>Burkholderiales</taxon>
        <taxon>Sphaerotilaceae</taxon>
        <taxon>Ideonella</taxon>
    </lineage>
</organism>
<name>A0ABU9BP35_9BURK</name>
<evidence type="ECO:0000313" key="7">
    <source>
        <dbReference type="EMBL" id="MEK8031519.1"/>
    </source>
</evidence>
<sequence length="274" mass="30151">MKVWLRQAAGVAVGSLAMAASAQAADDKPLWELGVGIGALQLPHYRGSDQSHTWLLPVPYAVYRGDLLKADRDGARATLFDGDRQELNLSLAASAPTRSEDNRARQGMADLKPTVEIGPVWNYTLLRADDHRLDLRWPVRAAFTLEGSPRHIGWVSNPHLNLDQRWNDWNVGLLAGPLFADRRFHAYFYDVTGPDITADRPGFRSRGGYAGWQATAALSRQFGDAWLGLFVKADRVAGTAMADSPLVRERQQFSAGVAVTWVFARSSTLVPAVD</sequence>
<protein>
    <submittedName>
        <fullName evidence="7">MipA/OmpV family protein</fullName>
    </submittedName>
</protein>
<evidence type="ECO:0000256" key="2">
    <source>
        <dbReference type="ARBA" id="ARBA00005722"/>
    </source>
</evidence>
<comment type="similarity">
    <text evidence="2">Belongs to the MipA/OmpV family.</text>
</comment>
<comment type="caution">
    <text evidence="7">The sequence shown here is derived from an EMBL/GenBank/DDBJ whole genome shotgun (WGS) entry which is preliminary data.</text>
</comment>
<feature type="signal peptide" evidence="6">
    <location>
        <begin position="1"/>
        <end position="24"/>
    </location>
</feature>
<feature type="chain" id="PRO_5045334115" evidence="6">
    <location>
        <begin position="25"/>
        <end position="274"/>
    </location>
</feature>
<dbReference type="PANTHER" id="PTHR38776:SF1">
    <property type="entry name" value="MLTA-INTERACTING PROTEIN-RELATED"/>
    <property type="match status" value="1"/>
</dbReference>
<keyword evidence="4" id="KW-0472">Membrane</keyword>
<evidence type="ECO:0000313" key="8">
    <source>
        <dbReference type="Proteomes" id="UP001371218"/>
    </source>
</evidence>
<evidence type="ECO:0000256" key="1">
    <source>
        <dbReference type="ARBA" id="ARBA00004442"/>
    </source>
</evidence>
<dbReference type="Proteomes" id="UP001371218">
    <property type="component" value="Unassembled WGS sequence"/>
</dbReference>
<keyword evidence="5" id="KW-0998">Cell outer membrane</keyword>
<gene>
    <name evidence="7" type="ORF">AACH06_11890</name>
</gene>
<comment type="subcellular location">
    <subcellularLocation>
        <location evidence="1">Cell outer membrane</location>
    </subcellularLocation>
</comment>
<dbReference type="Pfam" id="PF06629">
    <property type="entry name" value="MipA"/>
    <property type="match status" value="1"/>
</dbReference>
<reference evidence="7 8" key="1">
    <citation type="submission" date="2024-04" db="EMBL/GenBank/DDBJ databases">
        <title>Novel species of the genus Ideonella isolated from streams.</title>
        <authorList>
            <person name="Lu H."/>
        </authorList>
    </citation>
    <scope>NUCLEOTIDE SEQUENCE [LARGE SCALE GENOMIC DNA]</scope>
    <source>
        <strain evidence="7 8">DXS29W</strain>
    </source>
</reference>
<accession>A0ABU9BP35</accession>
<evidence type="ECO:0000256" key="3">
    <source>
        <dbReference type="ARBA" id="ARBA00022729"/>
    </source>
</evidence>
<proteinExistence type="inferred from homology"/>
<keyword evidence="8" id="KW-1185">Reference proteome</keyword>
<keyword evidence="3 6" id="KW-0732">Signal</keyword>
<dbReference type="InterPro" id="IPR010583">
    <property type="entry name" value="MipA"/>
</dbReference>
<dbReference type="EMBL" id="JBBUTG010000005">
    <property type="protein sequence ID" value="MEK8031519.1"/>
    <property type="molecule type" value="Genomic_DNA"/>
</dbReference>
<evidence type="ECO:0000256" key="5">
    <source>
        <dbReference type="ARBA" id="ARBA00023237"/>
    </source>
</evidence>
<dbReference type="RefSeq" id="WP_341425897.1">
    <property type="nucleotide sequence ID" value="NZ_JBBUTG010000005.1"/>
</dbReference>
<evidence type="ECO:0000256" key="4">
    <source>
        <dbReference type="ARBA" id="ARBA00023136"/>
    </source>
</evidence>
<evidence type="ECO:0000256" key="6">
    <source>
        <dbReference type="SAM" id="SignalP"/>
    </source>
</evidence>